<dbReference type="KEGG" id="mmed:Mame_02705"/>
<sequence>MDELNQEELQVVAGGGVFGDVWDGIKTGADDVGSAASSAYNWTKSEAEAHPDIAKGIAIAGSMAVGVAAGGAIAEAISAGAEADAEKAGFLRAAKRVADVLRDDPDYD</sequence>
<reference evidence="1 2" key="1">
    <citation type="submission" date="2017-03" db="EMBL/GenBank/DDBJ databases">
        <title>Foreign affairs: Plasmid Transfer between Roseobacters and Rhizobia.</title>
        <authorList>
            <person name="Bartling P."/>
            <person name="Bunk B."/>
            <person name="Overmann J."/>
            <person name="Brinkmann H."/>
            <person name="Petersen J."/>
        </authorList>
    </citation>
    <scope>NUCLEOTIDE SEQUENCE [LARGE SCALE GENOMIC DNA]</scope>
    <source>
        <strain evidence="1 2">MACL11</strain>
    </source>
</reference>
<proteinExistence type="predicted"/>
<accession>A0A1U9Z300</accession>
<dbReference type="Proteomes" id="UP000191135">
    <property type="component" value="Chromosome"/>
</dbReference>
<protein>
    <submittedName>
        <fullName evidence="1">Uncharacterized protein</fullName>
    </submittedName>
</protein>
<keyword evidence="2" id="KW-1185">Reference proteome</keyword>
<gene>
    <name evidence="1" type="ORF">Mame_02705</name>
</gene>
<dbReference type="AlphaFoldDB" id="A0A1U9Z300"/>
<evidence type="ECO:0000313" key="2">
    <source>
        <dbReference type="Proteomes" id="UP000191135"/>
    </source>
</evidence>
<dbReference type="EMBL" id="CP020330">
    <property type="protein sequence ID" value="AQZ52030.1"/>
    <property type="molecule type" value="Genomic_DNA"/>
</dbReference>
<name>A0A1U9Z300_9HYPH</name>
<organism evidence="1 2">
    <name type="scientific">Martelella mediterranea DSM 17316</name>
    <dbReference type="NCBI Taxonomy" id="1122214"/>
    <lineage>
        <taxon>Bacteria</taxon>
        <taxon>Pseudomonadati</taxon>
        <taxon>Pseudomonadota</taxon>
        <taxon>Alphaproteobacteria</taxon>
        <taxon>Hyphomicrobiales</taxon>
        <taxon>Aurantimonadaceae</taxon>
        <taxon>Martelella</taxon>
    </lineage>
</organism>
<evidence type="ECO:0000313" key="1">
    <source>
        <dbReference type="EMBL" id="AQZ52030.1"/>
    </source>
</evidence>